<reference evidence="15 16" key="1">
    <citation type="submission" date="2019-02" db="EMBL/GenBank/DDBJ databases">
        <title>Deep-cultivation of Planctomycetes and their phenomic and genomic characterization uncovers novel biology.</title>
        <authorList>
            <person name="Wiegand S."/>
            <person name="Jogler M."/>
            <person name="Boedeker C."/>
            <person name="Pinto D."/>
            <person name="Vollmers J."/>
            <person name="Rivas-Marin E."/>
            <person name="Kohn T."/>
            <person name="Peeters S.H."/>
            <person name="Heuer A."/>
            <person name="Rast P."/>
            <person name="Oberbeckmann S."/>
            <person name="Bunk B."/>
            <person name="Jeske O."/>
            <person name="Meyerdierks A."/>
            <person name="Storesund J.E."/>
            <person name="Kallscheuer N."/>
            <person name="Luecker S."/>
            <person name="Lage O.M."/>
            <person name="Pohl T."/>
            <person name="Merkel B.J."/>
            <person name="Hornburger P."/>
            <person name="Mueller R.-W."/>
            <person name="Bruemmer F."/>
            <person name="Labrenz M."/>
            <person name="Spormann A.M."/>
            <person name="Op Den Camp H."/>
            <person name="Overmann J."/>
            <person name="Amann R."/>
            <person name="Jetten M.S.M."/>
            <person name="Mascher T."/>
            <person name="Medema M.H."/>
            <person name="Devos D.P."/>
            <person name="Kaster A.-K."/>
            <person name="Ovreas L."/>
            <person name="Rohde M."/>
            <person name="Galperin M.Y."/>
            <person name="Jogler C."/>
        </authorList>
    </citation>
    <scope>NUCLEOTIDE SEQUENCE [LARGE SCALE GENOMIC DNA]</scope>
    <source>
        <strain evidence="15 16">Pan54</strain>
    </source>
</reference>
<evidence type="ECO:0000256" key="14">
    <source>
        <dbReference type="SAM" id="MobiDB-lite"/>
    </source>
</evidence>
<evidence type="ECO:0000256" key="2">
    <source>
        <dbReference type="ARBA" id="ARBA00010690"/>
    </source>
</evidence>
<dbReference type="GO" id="GO:0009306">
    <property type="term" value="P:protein secretion"/>
    <property type="evidence" value="ECO:0007669"/>
    <property type="project" value="InterPro"/>
</dbReference>
<dbReference type="InterPro" id="IPR006136">
    <property type="entry name" value="FlhB"/>
</dbReference>
<keyword evidence="16" id="KW-1185">Reference proteome</keyword>
<evidence type="ECO:0000256" key="1">
    <source>
        <dbReference type="ARBA" id="ARBA00004651"/>
    </source>
</evidence>
<dbReference type="AlphaFoldDB" id="A0A5C5XH51"/>
<evidence type="ECO:0000256" key="8">
    <source>
        <dbReference type="ARBA" id="ARBA00022927"/>
    </source>
</evidence>
<evidence type="ECO:0000256" key="7">
    <source>
        <dbReference type="ARBA" id="ARBA00022795"/>
    </source>
</evidence>
<dbReference type="InterPro" id="IPR006135">
    <property type="entry name" value="T3SS_substrate_exporter"/>
</dbReference>
<keyword evidence="15" id="KW-0966">Cell projection</keyword>
<keyword evidence="6 13" id="KW-0812">Transmembrane</keyword>
<protein>
    <recommendedName>
        <fullName evidence="3 13">Flagellar biosynthetic protein FlhB</fullName>
    </recommendedName>
</protein>
<dbReference type="RefSeq" id="WP_146503932.1">
    <property type="nucleotide sequence ID" value="NZ_SJPG01000001.1"/>
</dbReference>
<gene>
    <name evidence="13 15" type="primary">flhB</name>
    <name evidence="15" type="ORF">Pan54_27680</name>
</gene>
<comment type="caution">
    <text evidence="15">The sequence shown here is derived from an EMBL/GenBank/DDBJ whole genome shotgun (WGS) entry which is preliminary data.</text>
</comment>
<keyword evidence="4 13" id="KW-0813">Transport</keyword>
<proteinExistence type="inferred from homology"/>
<dbReference type="Pfam" id="PF01312">
    <property type="entry name" value="Bac_export_2"/>
    <property type="match status" value="1"/>
</dbReference>
<evidence type="ECO:0000256" key="12">
    <source>
        <dbReference type="ARBA" id="ARBA00025078"/>
    </source>
</evidence>
<evidence type="ECO:0000256" key="6">
    <source>
        <dbReference type="ARBA" id="ARBA00022692"/>
    </source>
</evidence>
<feature type="compositionally biased region" description="Basic and acidic residues" evidence="14">
    <location>
        <begin position="1"/>
        <end position="23"/>
    </location>
</feature>
<comment type="subcellular location">
    <subcellularLocation>
        <location evidence="1">Cell membrane</location>
        <topology evidence="1">Multi-pass membrane protein</topology>
    </subcellularLocation>
</comment>
<sequence>MADSDQGDKTEDPTDKRRSEARQKGNVAKSVDVNAAAIMLVATGGLLFFGPGIAQGFAVMLQTYLSGPALLELDAAGVTQDMRQMFYHVSDFILPFLTLMFCAALLANLAQIGFLFTSEPLSLKWTRLNPISGFQKIFSVASLAKLGTSVAKIIVMASVASWFIYTNLPKLQILGNAETNVVMEMIGSTILELSFQLALAMLVIAILDYSFQKWKYEQDLKMTKQEIRDEMKNMDGDPQMRQRRKEAHRKLASAKEMGSVKDADVVITNPTHISIAIKYDPEKNEAPYIVAKGMGEIAMKIREIAREHNIPIIERKPLARALYKDVKVGHPIPVDLYEVFVEIMAYVYQVSGKKLPS</sequence>
<evidence type="ECO:0000256" key="13">
    <source>
        <dbReference type="RuleBase" id="RU364091"/>
    </source>
</evidence>
<keyword evidence="10 13" id="KW-0472">Membrane</keyword>
<dbReference type="Gene3D" id="6.10.250.2080">
    <property type="match status" value="1"/>
</dbReference>
<evidence type="ECO:0000256" key="9">
    <source>
        <dbReference type="ARBA" id="ARBA00022989"/>
    </source>
</evidence>
<feature type="transmembrane region" description="Helical" evidence="13">
    <location>
        <begin position="33"/>
        <end position="54"/>
    </location>
</feature>
<dbReference type="Proteomes" id="UP000316095">
    <property type="component" value="Unassembled WGS sequence"/>
</dbReference>
<dbReference type="GO" id="GO:0005886">
    <property type="term" value="C:plasma membrane"/>
    <property type="evidence" value="ECO:0007669"/>
    <property type="project" value="UniProtKB-SubCell"/>
</dbReference>
<dbReference type="PRINTS" id="PR00950">
    <property type="entry name" value="TYPE3IMSPROT"/>
</dbReference>
<accession>A0A5C5XH51</accession>
<feature type="region of interest" description="Disordered" evidence="14">
    <location>
        <begin position="1"/>
        <end position="25"/>
    </location>
</feature>
<evidence type="ECO:0000256" key="4">
    <source>
        <dbReference type="ARBA" id="ARBA00022448"/>
    </source>
</evidence>
<evidence type="ECO:0000256" key="5">
    <source>
        <dbReference type="ARBA" id="ARBA00022475"/>
    </source>
</evidence>
<keyword evidence="8 13" id="KW-0653">Protein transport</keyword>
<dbReference type="GO" id="GO:0044780">
    <property type="term" value="P:bacterial-type flagellum assembly"/>
    <property type="evidence" value="ECO:0007669"/>
    <property type="project" value="InterPro"/>
</dbReference>
<feature type="transmembrane region" description="Helical" evidence="13">
    <location>
        <begin position="185"/>
        <end position="207"/>
    </location>
</feature>
<dbReference type="SUPFAM" id="SSF160544">
    <property type="entry name" value="EscU C-terminal domain-like"/>
    <property type="match status" value="1"/>
</dbReference>
<dbReference type="OrthoDB" id="9807950at2"/>
<keyword evidence="7 13" id="KW-1005">Bacterial flagellum biogenesis</keyword>
<dbReference type="PANTHER" id="PTHR30531">
    <property type="entry name" value="FLAGELLAR BIOSYNTHETIC PROTEIN FLHB"/>
    <property type="match status" value="1"/>
</dbReference>
<keyword evidence="11 13" id="KW-1006">Bacterial flagellum protein export</keyword>
<feature type="transmembrane region" description="Helical" evidence="13">
    <location>
        <begin position="137"/>
        <end position="165"/>
    </location>
</feature>
<dbReference type="Gene3D" id="3.40.1690.10">
    <property type="entry name" value="secretion proteins EscU"/>
    <property type="match status" value="1"/>
</dbReference>
<dbReference type="EMBL" id="SJPG01000001">
    <property type="protein sequence ID" value="TWT62029.1"/>
    <property type="molecule type" value="Genomic_DNA"/>
</dbReference>
<dbReference type="InterPro" id="IPR029025">
    <property type="entry name" value="T3SS_substrate_exporter_C"/>
</dbReference>
<evidence type="ECO:0000256" key="11">
    <source>
        <dbReference type="ARBA" id="ARBA00023225"/>
    </source>
</evidence>
<evidence type="ECO:0000313" key="16">
    <source>
        <dbReference type="Proteomes" id="UP000316095"/>
    </source>
</evidence>
<keyword evidence="5 13" id="KW-1003">Cell membrane</keyword>
<keyword evidence="9 13" id="KW-1133">Transmembrane helix</keyword>
<keyword evidence="15" id="KW-0969">Cilium</keyword>
<organism evidence="15 16">
    <name type="scientific">Rubinisphaera italica</name>
    <dbReference type="NCBI Taxonomy" id="2527969"/>
    <lineage>
        <taxon>Bacteria</taxon>
        <taxon>Pseudomonadati</taxon>
        <taxon>Planctomycetota</taxon>
        <taxon>Planctomycetia</taxon>
        <taxon>Planctomycetales</taxon>
        <taxon>Planctomycetaceae</taxon>
        <taxon>Rubinisphaera</taxon>
    </lineage>
</organism>
<dbReference type="NCBIfam" id="TIGR00328">
    <property type="entry name" value="flhB"/>
    <property type="match status" value="1"/>
</dbReference>
<evidence type="ECO:0000256" key="3">
    <source>
        <dbReference type="ARBA" id="ARBA00021622"/>
    </source>
</evidence>
<dbReference type="FunFam" id="3.40.1690.10:FF:000001">
    <property type="entry name" value="Flagellar biosynthetic protein FlhB"/>
    <property type="match status" value="1"/>
</dbReference>
<comment type="similarity">
    <text evidence="2 13">Belongs to the type III secretion exporter family.</text>
</comment>
<comment type="function">
    <text evidence="12 13">Required for formation of the rod structure in the basal body of the flagellar apparatus. Together with FliI and FliH, may constitute the export apparatus of flagellin.</text>
</comment>
<feature type="transmembrane region" description="Helical" evidence="13">
    <location>
        <begin position="92"/>
        <end position="116"/>
    </location>
</feature>
<keyword evidence="15" id="KW-0282">Flagellum</keyword>
<dbReference type="PANTHER" id="PTHR30531:SF12">
    <property type="entry name" value="FLAGELLAR BIOSYNTHETIC PROTEIN FLHB"/>
    <property type="match status" value="1"/>
</dbReference>
<evidence type="ECO:0000256" key="10">
    <source>
        <dbReference type="ARBA" id="ARBA00023136"/>
    </source>
</evidence>
<evidence type="ECO:0000313" key="15">
    <source>
        <dbReference type="EMBL" id="TWT62029.1"/>
    </source>
</evidence>
<name>A0A5C5XH51_9PLAN</name>